<accession>A0A4V6L098</accession>
<feature type="domain" description="HTH-like" evidence="1">
    <location>
        <begin position="110"/>
        <end position="160"/>
    </location>
</feature>
<proteinExistence type="predicted"/>
<evidence type="ECO:0000259" key="1">
    <source>
        <dbReference type="Pfam" id="PF13276"/>
    </source>
</evidence>
<dbReference type="Proteomes" id="UP000394068">
    <property type="component" value="Unassembled WGS sequence"/>
</dbReference>
<organism evidence="2 3">
    <name type="scientific">Streptococcus pseudoporcinus</name>
    <dbReference type="NCBI Taxonomy" id="361101"/>
    <lineage>
        <taxon>Bacteria</taxon>
        <taxon>Bacillati</taxon>
        <taxon>Bacillota</taxon>
        <taxon>Bacilli</taxon>
        <taxon>Lactobacillales</taxon>
        <taxon>Streptococcaceae</taxon>
        <taxon>Streptococcus</taxon>
    </lineage>
</organism>
<dbReference type="EMBL" id="CABEHT010000001">
    <property type="protein sequence ID" value="VTS15837.1"/>
    <property type="molecule type" value="Genomic_DNA"/>
</dbReference>
<sequence length="169" mass="20258">MVLKIKARYIHGGAGRYQKGETYHFHQPVGKQYTYGQGMEQLAEVEQLKLQVELLKKVSKLDEKIDKVTLIKLVDYYRYQYLIGFILDCFKVSRSTYYRWKSKIKPPIHDSLIKKVEEICLKHKFMYSHRTITSLLKKEFEIKVYRIMKSRGWLCRTRIKKSPKLGKLY</sequence>
<dbReference type="Pfam" id="PF13276">
    <property type="entry name" value="HTH_21"/>
    <property type="match status" value="1"/>
</dbReference>
<reference evidence="2 3" key="1">
    <citation type="submission" date="2019-05" db="EMBL/GenBank/DDBJ databases">
        <authorList>
            <consortium name="Pathogen Informatics"/>
        </authorList>
    </citation>
    <scope>NUCLEOTIDE SEQUENCE [LARGE SCALE GENOMIC DNA]</scope>
    <source>
        <strain evidence="2 3">NCTC5386</strain>
    </source>
</reference>
<dbReference type="InterPro" id="IPR025948">
    <property type="entry name" value="HTH-like_dom"/>
</dbReference>
<evidence type="ECO:0000313" key="2">
    <source>
        <dbReference type="EMBL" id="VTS15837.1"/>
    </source>
</evidence>
<dbReference type="AlphaFoldDB" id="A0A4V6L098"/>
<name>A0A4V6L098_9STRE</name>
<evidence type="ECO:0000313" key="3">
    <source>
        <dbReference type="Proteomes" id="UP000394068"/>
    </source>
</evidence>
<protein>
    <submittedName>
        <fullName evidence="2">Integrase core domain protein</fullName>
    </submittedName>
</protein>
<gene>
    <name evidence="2" type="ORF">NCTC5386_01409</name>
</gene>